<evidence type="ECO:0000313" key="3">
    <source>
        <dbReference type="EMBL" id="KAA0188793.1"/>
    </source>
</evidence>
<organism evidence="3 4">
    <name type="scientific">Fasciolopsis buskii</name>
    <dbReference type="NCBI Taxonomy" id="27845"/>
    <lineage>
        <taxon>Eukaryota</taxon>
        <taxon>Metazoa</taxon>
        <taxon>Spiralia</taxon>
        <taxon>Lophotrochozoa</taxon>
        <taxon>Platyhelminthes</taxon>
        <taxon>Trematoda</taxon>
        <taxon>Digenea</taxon>
        <taxon>Plagiorchiida</taxon>
        <taxon>Echinostomata</taxon>
        <taxon>Echinostomatoidea</taxon>
        <taxon>Fasciolidae</taxon>
        <taxon>Fasciolopsis</taxon>
    </lineage>
</organism>
<dbReference type="OrthoDB" id="6275914at2759"/>
<dbReference type="Pfam" id="PF13499">
    <property type="entry name" value="EF-hand_7"/>
    <property type="match status" value="1"/>
</dbReference>
<dbReference type="GO" id="GO:0005509">
    <property type="term" value="F:calcium ion binding"/>
    <property type="evidence" value="ECO:0007669"/>
    <property type="project" value="InterPro"/>
</dbReference>
<gene>
    <name evidence="3" type="ORF">FBUS_07034</name>
</gene>
<dbReference type="Gene3D" id="1.10.238.10">
    <property type="entry name" value="EF-hand"/>
    <property type="match status" value="1"/>
</dbReference>
<evidence type="ECO:0000256" key="1">
    <source>
        <dbReference type="SAM" id="MobiDB-lite"/>
    </source>
</evidence>
<reference evidence="3" key="1">
    <citation type="submission" date="2019-05" db="EMBL/GenBank/DDBJ databases">
        <title>Annotation for the trematode Fasciolopsis buski.</title>
        <authorList>
            <person name="Choi Y.-J."/>
        </authorList>
    </citation>
    <scope>NUCLEOTIDE SEQUENCE</scope>
    <source>
        <strain evidence="3">HT</strain>
        <tissue evidence="3">Whole worm</tissue>
    </source>
</reference>
<feature type="domain" description="EF-hand" evidence="2">
    <location>
        <begin position="1"/>
        <end position="34"/>
    </location>
</feature>
<dbReference type="AlphaFoldDB" id="A0A8E0RS16"/>
<dbReference type="Proteomes" id="UP000728185">
    <property type="component" value="Unassembled WGS sequence"/>
</dbReference>
<dbReference type="EMBL" id="LUCM01008201">
    <property type="protein sequence ID" value="KAA0188793.1"/>
    <property type="molecule type" value="Genomic_DNA"/>
</dbReference>
<name>A0A8E0RS16_9TREM</name>
<sequence>MAEFRKCFHAIDTENTGVITVEALRSYMQRMHYKEQFVSKWISLFDPKNEGVITYEGYCKTLGLIPKRHEDDGADQARKKSPVEEGPKPTTSSIPTQVQDAGEKSAPSGE</sequence>
<feature type="compositionally biased region" description="Basic and acidic residues" evidence="1">
    <location>
        <begin position="67"/>
        <end position="87"/>
    </location>
</feature>
<keyword evidence="4" id="KW-1185">Reference proteome</keyword>
<feature type="region of interest" description="Disordered" evidence="1">
    <location>
        <begin position="66"/>
        <end position="110"/>
    </location>
</feature>
<dbReference type="SUPFAM" id="SSF47473">
    <property type="entry name" value="EF-hand"/>
    <property type="match status" value="1"/>
</dbReference>
<dbReference type="InterPro" id="IPR002048">
    <property type="entry name" value="EF_hand_dom"/>
</dbReference>
<feature type="compositionally biased region" description="Polar residues" evidence="1">
    <location>
        <begin position="89"/>
        <end position="99"/>
    </location>
</feature>
<accession>A0A8E0RS16</accession>
<proteinExistence type="predicted"/>
<comment type="caution">
    <text evidence="3">The sequence shown here is derived from an EMBL/GenBank/DDBJ whole genome shotgun (WGS) entry which is preliminary data.</text>
</comment>
<evidence type="ECO:0000259" key="2">
    <source>
        <dbReference type="PROSITE" id="PS50222"/>
    </source>
</evidence>
<dbReference type="PROSITE" id="PS50222">
    <property type="entry name" value="EF_HAND_2"/>
    <property type="match status" value="1"/>
</dbReference>
<evidence type="ECO:0000313" key="4">
    <source>
        <dbReference type="Proteomes" id="UP000728185"/>
    </source>
</evidence>
<dbReference type="InterPro" id="IPR011992">
    <property type="entry name" value="EF-hand-dom_pair"/>
</dbReference>
<protein>
    <submittedName>
        <fullName evidence="3">Calcium binding EF handdomain containing protein</fullName>
    </submittedName>
</protein>